<dbReference type="InterPro" id="IPR036390">
    <property type="entry name" value="WH_DNA-bd_sf"/>
</dbReference>
<keyword evidence="4" id="KW-1185">Reference proteome</keyword>
<dbReference type="Pfam" id="PF03551">
    <property type="entry name" value="PadR"/>
    <property type="match status" value="1"/>
</dbReference>
<sequence length="198" mass="23398">MSLRHHLMDGMQAYCMEELSVAIEKKINFVILGLLNHEALTGYEIKKRIDNSLRFFWSGSFGSIYPTLDVLVQDGCVEKEEETSGRGKIIYSITEKGRVLLREWLMKPVKKDELRYETLLKLFFGGELGREGILVHIQNFEEKIKKELLLLEMYVQNLERVQNEEDHKYYLITVKFGVETYRAYLRWCEEARNILLHD</sequence>
<dbReference type="Gene3D" id="1.10.10.10">
    <property type="entry name" value="Winged helix-like DNA-binding domain superfamily/Winged helix DNA-binding domain"/>
    <property type="match status" value="1"/>
</dbReference>
<evidence type="ECO:0000313" key="3">
    <source>
        <dbReference type="EMBL" id="MBB2183462.1"/>
    </source>
</evidence>
<evidence type="ECO:0000313" key="4">
    <source>
        <dbReference type="Proteomes" id="UP000574276"/>
    </source>
</evidence>
<dbReference type="SUPFAM" id="SSF46785">
    <property type="entry name" value="Winged helix' DNA-binding domain"/>
    <property type="match status" value="1"/>
</dbReference>
<dbReference type="Gene3D" id="6.10.140.190">
    <property type="match status" value="1"/>
</dbReference>
<name>A0A839K2P1_9FIRM</name>
<accession>A0A839K2P1</accession>
<dbReference type="RefSeq" id="WP_228353117.1">
    <property type="nucleotide sequence ID" value="NZ_JACEGA010000001.1"/>
</dbReference>
<dbReference type="InterPro" id="IPR018309">
    <property type="entry name" value="Tscrpt_reg_PadR_C"/>
</dbReference>
<dbReference type="PANTHER" id="PTHR43252:SF6">
    <property type="entry name" value="NEGATIVE TRANSCRIPTION REGULATOR PADR"/>
    <property type="match status" value="1"/>
</dbReference>
<dbReference type="AlphaFoldDB" id="A0A839K2P1"/>
<dbReference type="Pfam" id="PF10400">
    <property type="entry name" value="Vir_act_alpha_C"/>
    <property type="match status" value="1"/>
</dbReference>
<evidence type="ECO:0000259" key="1">
    <source>
        <dbReference type="Pfam" id="PF03551"/>
    </source>
</evidence>
<reference evidence="3 4" key="1">
    <citation type="submission" date="2020-07" db="EMBL/GenBank/DDBJ databases">
        <title>Characterization and genome sequencing of isolate MD1, a novel member within the family Lachnospiraceae.</title>
        <authorList>
            <person name="Rettenmaier R."/>
            <person name="Di Bello L."/>
            <person name="Zinser C."/>
            <person name="Scheitz K."/>
            <person name="Liebl W."/>
            <person name="Zverlov V."/>
        </authorList>
    </citation>
    <scope>NUCLEOTIDE SEQUENCE [LARGE SCALE GENOMIC DNA]</scope>
    <source>
        <strain evidence="3 4">MD1</strain>
    </source>
</reference>
<dbReference type="Proteomes" id="UP000574276">
    <property type="component" value="Unassembled WGS sequence"/>
</dbReference>
<organism evidence="3 4">
    <name type="scientific">Variimorphobacter saccharofermentans</name>
    <dbReference type="NCBI Taxonomy" id="2755051"/>
    <lineage>
        <taxon>Bacteria</taxon>
        <taxon>Bacillati</taxon>
        <taxon>Bacillota</taxon>
        <taxon>Clostridia</taxon>
        <taxon>Lachnospirales</taxon>
        <taxon>Lachnospiraceae</taxon>
        <taxon>Variimorphobacter</taxon>
    </lineage>
</organism>
<dbReference type="EMBL" id="JACEGA010000001">
    <property type="protein sequence ID" value="MBB2183462.1"/>
    <property type="molecule type" value="Genomic_DNA"/>
</dbReference>
<comment type="caution">
    <text evidence="3">The sequence shown here is derived from an EMBL/GenBank/DDBJ whole genome shotgun (WGS) entry which is preliminary data.</text>
</comment>
<gene>
    <name evidence="3" type="ORF">H0486_11285</name>
</gene>
<dbReference type="InterPro" id="IPR036388">
    <property type="entry name" value="WH-like_DNA-bd_sf"/>
</dbReference>
<protein>
    <submittedName>
        <fullName evidence="3">PadR family transcriptional regulator</fullName>
    </submittedName>
</protein>
<dbReference type="InterPro" id="IPR005149">
    <property type="entry name" value="Tscrpt_reg_PadR_N"/>
</dbReference>
<dbReference type="PANTHER" id="PTHR43252">
    <property type="entry name" value="TRANSCRIPTIONAL REGULATOR YQJI"/>
    <property type="match status" value="1"/>
</dbReference>
<proteinExistence type="predicted"/>
<feature type="domain" description="Transcription regulator PadR N-terminal" evidence="1">
    <location>
        <begin position="31"/>
        <end position="102"/>
    </location>
</feature>
<evidence type="ECO:0000259" key="2">
    <source>
        <dbReference type="Pfam" id="PF10400"/>
    </source>
</evidence>
<feature type="domain" description="Transcription regulator PadR C-terminal" evidence="2">
    <location>
        <begin position="114"/>
        <end position="195"/>
    </location>
</feature>